<organism evidence="1">
    <name type="scientific">uncultured Caudovirales phage</name>
    <dbReference type="NCBI Taxonomy" id="2100421"/>
    <lineage>
        <taxon>Viruses</taxon>
        <taxon>Duplodnaviria</taxon>
        <taxon>Heunggongvirae</taxon>
        <taxon>Uroviricota</taxon>
        <taxon>Caudoviricetes</taxon>
        <taxon>Peduoviridae</taxon>
        <taxon>Maltschvirus</taxon>
        <taxon>Maltschvirus maltsch</taxon>
    </lineage>
</organism>
<name>A0A6J5NXU4_9CAUD</name>
<accession>A0A6J5NXU4</accession>
<sequence>MVEVPIHDIFTDVHKKMDAVDVSINIIYAHIRNNSRAWGLDRTAWRRAANIVSAHAYGKARAQAYGNVVLKSAWKHYWDKAWDYSQPLSDTLPPGLSVLTGNTTWSILRNASAALVAWDYSGDYLKMPLDQIHVLASLGDNPAILLEPTMMVMHKKPRKYNNLQRC</sequence>
<evidence type="ECO:0000313" key="3">
    <source>
        <dbReference type="EMBL" id="CAB4186857.1"/>
    </source>
</evidence>
<dbReference type="EMBL" id="LR796758">
    <property type="protein sequence ID" value="CAB4163847.1"/>
    <property type="molecule type" value="Genomic_DNA"/>
</dbReference>
<protein>
    <submittedName>
        <fullName evidence="1">Uncharacterized protein</fullName>
    </submittedName>
</protein>
<proteinExistence type="predicted"/>
<dbReference type="EMBL" id="LR797099">
    <property type="protein sequence ID" value="CAB4186857.1"/>
    <property type="molecule type" value="Genomic_DNA"/>
</dbReference>
<reference evidence="1" key="1">
    <citation type="submission" date="2020-04" db="EMBL/GenBank/DDBJ databases">
        <authorList>
            <person name="Chiriac C."/>
            <person name="Salcher M."/>
            <person name="Ghai R."/>
            <person name="Kavagutti S V."/>
        </authorList>
    </citation>
    <scope>NUCLEOTIDE SEQUENCE</scope>
</reference>
<evidence type="ECO:0000313" key="4">
    <source>
        <dbReference type="EMBL" id="CAB4221521.1"/>
    </source>
</evidence>
<dbReference type="EMBL" id="LR797502">
    <property type="protein sequence ID" value="CAB4221521.1"/>
    <property type="molecule type" value="Genomic_DNA"/>
</dbReference>
<dbReference type="EMBL" id="LR796776">
    <property type="protein sequence ID" value="CAB4165364.1"/>
    <property type="molecule type" value="Genomic_DNA"/>
</dbReference>
<evidence type="ECO:0000313" key="1">
    <source>
        <dbReference type="EMBL" id="CAB4163847.1"/>
    </source>
</evidence>
<evidence type="ECO:0000313" key="2">
    <source>
        <dbReference type="EMBL" id="CAB4165364.1"/>
    </source>
</evidence>
<gene>
    <name evidence="3" type="ORF">UFOVP1146_203</name>
    <name evidence="4" type="ORF">UFOVP1638_362</name>
    <name evidence="1" type="ORF">UFOVP812_116</name>
    <name evidence="2" type="ORF">UFOVP818_27</name>
</gene>